<dbReference type="Proteomes" id="UP000548582">
    <property type="component" value="Unassembled WGS sequence"/>
</dbReference>
<sequence length="70" mass="7167">MSRAALAVLGLVLLAAACGKVGPVRAPGPQEAITYPRQYPAPERRPDGTVAPATTPTTGPTAMPTMVTPR</sequence>
<comment type="caution">
    <text evidence="3">The sequence shown here is derived from an EMBL/GenBank/DDBJ whole genome shotgun (WGS) entry which is preliminary data.</text>
</comment>
<feature type="region of interest" description="Disordered" evidence="1">
    <location>
        <begin position="23"/>
        <end position="70"/>
    </location>
</feature>
<feature type="chain" id="PRO_5032724507" description="Lipoprotein" evidence="2">
    <location>
        <begin position="27"/>
        <end position="70"/>
    </location>
</feature>
<feature type="signal peptide" evidence="2">
    <location>
        <begin position="1"/>
        <end position="26"/>
    </location>
</feature>
<gene>
    <name evidence="3" type="ORF">GWK16_08105</name>
</gene>
<keyword evidence="2" id="KW-0732">Signal</keyword>
<proteinExistence type="predicted"/>
<evidence type="ECO:0000256" key="2">
    <source>
        <dbReference type="SAM" id="SignalP"/>
    </source>
</evidence>
<dbReference type="PROSITE" id="PS51257">
    <property type="entry name" value="PROKAR_LIPOPROTEIN"/>
    <property type="match status" value="1"/>
</dbReference>
<evidence type="ECO:0008006" key="5">
    <source>
        <dbReference type="Google" id="ProtNLM"/>
    </source>
</evidence>
<reference evidence="3 4" key="1">
    <citation type="submission" date="2020-03" db="EMBL/GenBank/DDBJ databases">
        <authorList>
            <person name="Sun Q."/>
        </authorList>
    </citation>
    <scope>NUCLEOTIDE SEQUENCE [LARGE SCALE GENOMIC DNA]</scope>
    <source>
        <strain evidence="3 4">JC162</strain>
    </source>
</reference>
<dbReference type="EMBL" id="JABBKX010000002">
    <property type="protein sequence ID" value="NMJ41199.1"/>
    <property type="molecule type" value="Genomic_DNA"/>
</dbReference>
<protein>
    <recommendedName>
        <fullName evidence="5">Lipoprotein</fullName>
    </recommendedName>
</protein>
<evidence type="ECO:0000256" key="1">
    <source>
        <dbReference type="SAM" id="MobiDB-lite"/>
    </source>
</evidence>
<dbReference type="RefSeq" id="WP_170052915.1">
    <property type="nucleotide sequence ID" value="NZ_JABBKX010000002.1"/>
</dbReference>
<accession>A0A848ECH5</accession>
<organism evidence="3 4">
    <name type="scientific">Neoroseomonas marina</name>
    <dbReference type="NCBI Taxonomy" id="1232220"/>
    <lineage>
        <taxon>Bacteria</taxon>
        <taxon>Pseudomonadati</taxon>
        <taxon>Pseudomonadota</taxon>
        <taxon>Alphaproteobacteria</taxon>
        <taxon>Acetobacterales</taxon>
        <taxon>Acetobacteraceae</taxon>
        <taxon>Neoroseomonas</taxon>
    </lineage>
</organism>
<dbReference type="AlphaFoldDB" id="A0A848ECH5"/>
<keyword evidence="4" id="KW-1185">Reference proteome</keyword>
<evidence type="ECO:0000313" key="4">
    <source>
        <dbReference type="Proteomes" id="UP000548582"/>
    </source>
</evidence>
<evidence type="ECO:0000313" key="3">
    <source>
        <dbReference type="EMBL" id="NMJ41199.1"/>
    </source>
</evidence>
<name>A0A848ECH5_9PROT</name>
<feature type="compositionally biased region" description="Low complexity" evidence="1">
    <location>
        <begin position="48"/>
        <end position="70"/>
    </location>
</feature>